<evidence type="ECO:0000256" key="1">
    <source>
        <dbReference type="ARBA" id="ARBA00001946"/>
    </source>
</evidence>
<dbReference type="PROSITE" id="PS00893">
    <property type="entry name" value="NUDIX_BOX"/>
    <property type="match status" value="1"/>
</dbReference>
<feature type="domain" description="Nudix hydrolase" evidence="3">
    <location>
        <begin position="48"/>
        <end position="177"/>
    </location>
</feature>
<dbReference type="GO" id="GO:0016787">
    <property type="term" value="F:hydrolase activity"/>
    <property type="evidence" value="ECO:0007669"/>
    <property type="project" value="UniProtKB-KW"/>
</dbReference>
<sequence length="190" mass="20939">MDLSALFNKQLPQVANRQVKQASRIFRVESMDLTFSNGTQATYERIIGGRGAVMAVPFDGTHFYMSVEYCGGTMEYGLGLVKGKIDAGETAEQAVVRELEEEIGYGARKVTPLKNSMTVAPGMLELRMYPFLCEELYPCVREGDEPEPINIIKLTPAEVRELIFDEGSALIEGRTIASLCLALHKIGALN</sequence>
<dbReference type="Gene3D" id="3.90.79.10">
    <property type="entry name" value="Nucleoside Triphosphate Pyrophosphohydrolase"/>
    <property type="match status" value="1"/>
</dbReference>
<comment type="cofactor">
    <cofactor evidence="1">
        <name>Mg(2+)</name>
        <dbReference type="ChEBI" id="CHEBI:18420"/>
    </cofactor>
</comment>
<reference evidence="4" key="1">
    <citation type="journal article" date="2021" name="PeerJ">
        <title>Extensive microbial diversity within the chicken gut microbiome revealed by metagenomics and culture.</title>
        <authorList>
            <person name="Gilroy R."/>
            <person name="Ravi A."/>
            <person name="Getino M."/>
            <person name="Pursley I."/>
            <person name="Horton D.L."/>
            <person name="Alikhan N.F."/>
            <person name="Baker D."/>
            <person name="Gharbi K."/>
            <person name="Hall N."/>
            <person name="Watson M."/>
            <person name="Adriaenssens E.M."/>
            <person name="Foster-Nyarko E."/>
            <person name="Jarju S."/>
            <person name="Secka A."/>
            <person name="Antonio M."/>
            <person name="Oren A."/>
            <person name="Chaudhuri R.R."/>
            <person name="La Ragione R."/>
            <person name="Hildebrand F."/>
            <person name="Pallen M.J."/>
        </authorList>
    </citation>
    <scope>NUCLEOTIDE SEQUENCE</scope>
    <source>
        <strain evidence="4">USASDec5-558</strain>
    </source>
</reference>
<keyword evidence="2" id="KW-0378">Hydrolase</keyword>
<gene>
    <name evidence="4" type="ORF">H9850_03225</name>
</gene>
<evidence type="ECO:0000313" key="4">
    <source>
        <dbReference type="EMBL" id="HIX56466.1"/>
    </source>
</evidence>
<dbReference type="InterPro" id="IPR015797">
    <property type="entry name" value="NUDIX_hydrolase-like_dom_sf"/>
</dbReference>
<dbReference type="InterPro" id="IPR000086">
    <property type="entry name" value="NUDIX_hydrolase_dom"/>
</dbReference>
<dbReference type="Proteomes" id="UP000886829">
    <property type="component" value="Unassembled WGS sequence"/>
</dbReference>
<comment type="caution">
    <text evidence="4">The sequence shown here is derived from an EMBL/GenBank/DDBJ whole genome shotgun (WGS) entry which is preliminary data.</text>
</comment>
<evidence type="ECO:0000259" key="3">
    <source>
        <dbReference type="PROSITE" id="PS51462"/>
    </source>
</evidence>
<protein>
    <submittedName>
        <fullName evidence="4">NUDIX domain-containing protein</fullName>
    </submittedName>
</protein>
<dbReference type="SUPFAM" id="SSF55811">
    <property type="entry name" value="Nudix"/>
    <property type="match status" value="1"/>
</dbReference>
<organism evidence="4 5">
    <name type="scientific">Candidatus Anaerobiospirillum pullistercoris</name>
    <dbReference type="NCBI Taxonomy" id="2838452"/>
    <lineage>
        <taxon>Bacteria</taxon>
        <taxon>Pseudomonadati</taxon>
        <taxon>Pseudomonadota</taxon>
        <taxon>Gammaproteobacteria</taxon>
        <taxon>Aeromonadales</taxon>
        <taxon>Succinivibrionaceae</taxon>
        <taxon>Anaerobiospirillum</taxon>
    </lineage>
</organism>
<accession>A0A9D1WC35</accession>
<dbReference type="PROSITE" id="PS51462">
    <property type="entry name" value="NUDIX"/>
    <property type="match status" value="1"/>
</dbReference>
<dbReference type="EMBL" id="DXEV01000063">
    <property type="protein sequence ID" value="HIX56466.1"/>
    <property type="molecule type" value="Genomic_DNA"/>
</dbReference>
<dbReference type="InterPro" id="IPR020084">
    <property type="entry name" value="NUDIX_hydrolase_CS"/>
</dbReference>
<dbReference type="AlphaFoldDB" id="A0A9D1WC35"/>
<reference evidence="4" key="2">
    <citation type="submission" date="2021-04" db="EMBL/GenBank/DDBJ databases">
        <authorList>
            <person name="Gilroy R."/>
        </authorList>
    </citation>
    <scope>NUCLEOTIDE SEQUENCE</scope>
    <source>
        <strain evidence="4">USASDec5-558</strain>
    </source>
</reference>
<evidence type="ECO:0000256" key="2">
    <source>
        <dbReference type="ARBA" id="ARBA00022801"/>
    </source>
</evidence>
<proteinExistence type="predicted"/>
<evidence type="ECO:0000313" key="5">
    <source>
        <dbReference type="Proteomes" id="UP000886829"/>
    </source>
</evidence>
<dbReference type="Pfam" id="PF00293">
    <property type="entry name" value="NUDIX"/>
    <property type="match status" value="1"/>
</dbReference>
<name>A0A9D1WC35_9GAMM</name>